<dbReference type="GO" id="GO:0000287">
    <property type="term" value="F:magnesium ion binding"/>
    <property type="evidence" value="ECO:0007669"/>
    <property type="project" value="UniProtKB-ARBA"/>
</dbReference>
<dbReference type="PROSITE" id="PS00108">
    <property type="entry name" value="PROTEIN_KINASE_ST"/>
    <property type="match status" value="1"/>
</dbReference>
<dbReference type="GO" id="GO:0005737">
    <property type="term" value="C:cytoplasm"/>
    <property type="evidence" value="ECO:0007669"/>
    <property type="project" value="TreeGrafter"/>
</dbReference>
<keyword evidence="6" id="KW-0479">Metal-binding</keyword>
<evidence type="ECO:0000256" key="12">
    <source>
        <dbReference type="ARBA" id="ARBA00022843"/>
    </source>
</evidence>
<dbReference type="EMBL" id="JANEYG010000041">
    <property type="protein sequence ID" value="KAJ8916542.1"/>
    <property type="molecule type" value="Genomic_DNA"/>
</dbReference>
<feature type="binding site" evidence="14">
    <location>
        <position position="66"/>
    </location>
    <ligand>
        <name>ATP</name>
        <dbReference type="ChEBI" id="CHEBI:30616"/>
    </ligand>
</feature>
<dbReference type="PANTHER" id="PTHR24346">
    <property type="entry name" value="MAP/MICROTUBULE AFFINITY-REGULATING KINASE"/>
    <property type="match status" value="1"/>
</dbReference>
<dbReference type="GO" id="GO:0005524">
    <property type="term" value="F:ATP binding"/>
    <property type="evidence" value="ECO:0007669"/>
    <property type="project" value="UniProtKB-UniRule"/>
</dbReference>
<dbReference type="PROSITE" id="PS50011">
    <property type="entry name" value="PROTEIN_KINASE_DOM"/>
    <property type="match status" value="1"/>
</dbReference>
<evidence type="ECO:0000256" key="1">
    <source>
        <dbReference type="ARBA" id="ARBA00001946"/>
    </source>
</evidence>
<evidence type="ECO:0000256" key="8">
    <source>
        <dbReference type="ARBA" id="ARBA00022777"/>
    </source>
</evidence>
<organism evidence="18 19">
    <name type="scientific">Exocentrus adspersus</name>
    <dbReference type="NCBI Taxonomy" id="1586481"/>
    <lineage>
        <taxon>Eukaryota</taxon>
        <taxon>Metazoa</taxon>
        <taxon>Ecdysozoa</taxon>
        <taxon>Arthropoda</taxon>
        <taxon>Hexapoda</taxon>
        <taxon>Insecta</taxon>
        <taxon>Pterygota</taxon>
        <taxon>Neoptera</taxon>
        <taxon>Endopterygota</taxon>
        <taxon>Coleoptera</taxon>
        <taxon>Polyphaga</taxon>
        <taxon>Cucujiformia</taxon>
        <taxon>Chrysomeloidea</taxon>
        <taxon>Cerambycidae</taxon>
        <taxon>Lamiinae</taxon>
        <taxon>Acanthocinini</taxon>
        <taxon>Exocentrus</taxon>
    </lineage>
</organism>
<keyword evidence="19" id="KW-1185">Reference proteome</keyword>
<keyword evidence="9" id="KW-0221">Differentiation</keyword>
<keyword evidence="11" id="KW-0460">Magnesium</keyword>
<feature type="domain" description="Protein kinase" evidence="17">
    <location>
        <begin position="37"/>
        <end position="295"/>
    </location>
</feature>
<dbReference type="InterPro" id="IPR011009">
    <property type="entry name" value="Kinase-like_dom_sf"/>
</dbReference>
<dbReference type="SUPFAM" id="SSF56112">
    <property type="entry name" value="Protein kinase-like (PK-like)"/>
    <property type="match status" value="1"/>
</dbReference>
<evidence type="ECO:0000256" key="15">
    <source>
        <dbReference type="RuleBase" id="RU000304"/>
    </source>
</evidence>
<keyword evidence="3 15" id="KW-0723">Serine/threonine-protein kinase</keyword>
<keyword evidence="10 14" id="KW-0067">ATP-binding</keyword>
<dbReference type="FunFam" id="3.30.200.20:FF:000042">
    <property type="entry name" value="Aurora kinase A"/>
    <property type="match status" value="1"/>
</dbReference>
<dbReference type="Proteomes" id="UP001159042">
    <property type="component" value="Unassembled WGS sequence"/>
</dbReference>
<dbReference type="GO" id="GO:0007283">
    <property type="term" value="P:spermatogenesis"/>
    <property type="evidence" value="ECO:0007669"/>
    <property type="project" value="UniProtKB-KW"/>
</dbReference>
<dbReference type="Pfam" id="PF00069">
    <property type="entry name" value="Pkinase"/>
    <property type="match status" value="1"/>
</dbReference>
<keyword evidence="5" id="KW-0808">Transferase</keyword>
<name>A0AAV8VRA5_9CUCU</name>
<evidence type="ECO:0000256" key="16">
    <source>
        <dbReference type="SAM" id="MobiDB-lite"/>
    </source>
</evidence>
<evidence type="ECO:0000313" key="19">
    <source>
        <dbReference type="Proteomes" id="UP001159042"/>
    </source>
</evidence>
<evidence type="ECO:0000256" key="3">
    <source>
        <dbReference type="ARBA" id="ARBA00022527"/>
    </source>
</evidence>
<protein>
    <recommendedName>
        <fullName evidence="17">Protein kinase domain-containing protein</fullName>
    </recommendedName>
</protein>
<keyword evidence="12" id="KW-0832">Ubl conjugation</keyword>
<dbReference type="FunFam" id="1.10.510.10:FF:000658">
    <property type="entry name" value="Protein CBG12184"/>
    <property type="match status" value="1"/>
</dbReference>
<dbReference type="InterPro" id="IPR017441">
    <property type="entry name" value="Protein_kinase_ATP_BS"/>
</dbReference>
<evidence type="ECO:0000256" key="10">
    <source>
        <dbReference type="ARBA" id="ARBA00022840"/>
    </source>
</evidence>
<evidence type="ECO:0000256" key="11">
    <source>
        <dbReference type="ARBA" id="ARBA00022842"/>
    </source>
</evidence>
<feature type="compositionally biased region" description="Basic and acidic residues" evidence="16">
    <location>
        <begin position="364"/>
        <end position="379"/>
    </location>
</feature>
<evidence type="ECO:0000256" key="7">
    <source>
        <dbReference type="ARBA" id="ARBA00022741"/>
    </source>
</evidence>
<evidence type="ECO:0000256" key="5">
    <source>
        <dbReference type="ARBA" id="ARBA00022679"/>
    </source>
</evidence>
<dbReference type="GO" id="GO:0000226">
    <property type="term" value="P:microtubule cytoskeleton organization"/>
    <property type="evidence" value="ECO:0007669"/>
    <property type="project" value="TreeGrafter"/>
</dbReference>
<comment type="caution">
    <text evidence="18">The sequence shown here is derived from an EMBL/GenBank/DDBJ whole genome shotgun (WGS) entry which is preliminary data.</text>
</comment>
<dbReference type="PROSITE" id="PS00107">
    <property type="entry name" value="PROTEIN_KINASE_ATP"/>
    <property type="match status" value="1"/>
</dbReference>
<proteinExistence type="inferred from homology"/>
<evidence type="ECO:0000259" key="17">
    <source>
        <dbReference type="PROSITE" id="PS50011"/>
    </source>
</evidence>
<comment type="similarity">
    <text evidence="15">Belongs to the protein kinase superfamily.</text>
</comment>
<dbReference type="GO" id="GO:0035556">
    <property type="term" value="P:intracellular signal transduction"/>
    <property type="evidence" value="ECO:0007669"/>
    <property type="project" value="TreeGrafter"/>
</dbReference>
<keyword evidence="13" id="KW-0744">Spermatogenesis</keyword>
<accession>A0AAV8VRA5</accession>
<dbReference type="GO" id="GO:0050321">
    <property type="term" value="F:tau-protein kinase activity"/>
    <property type="evidence" value="ECO:0007669"/>
    <property type="project" value="TreeGrafter"/>
</dbReference>
<reference evidence="18 19" key="1">
    <citation type="journal article" date="2023" name="Insect Mol. Biol.">
        <title>Genome sequencing provides insights into the evolution of gene families encoding plant cell wall-degrading enzymes in longhorned beetles.</title>
        <authorList>
            <person name="Shin N.R."/>
            <person name="Okamura Y."/>
            <person name="Kirsch R."/>
            <person name="Pauchet Y."/>
        </authorList>
    </citation>
    <scope>NUCLEOTIDE SEQUENCE [LARGE SCALE GENOMIC DNA]</scope>
    <source>
        <strain evidence="18">EAD_L_NR</strain>
    </source>
</reference>
<keyword evidence="4" id="KW-0597">Phosphoprotein</keyword>
<feature type="region of interest" description="Disordered" evidence="16">
    <location>
        <begin position="1"/>
        <end position="29"/>
    </location>
</feature>
<evidence type="ECO:0000256" key="4">
    <source>
        <dbReference type="ARBA" id="ARBA00022553"/>
    </source>
</evidence>
<keyword evidence="2" id="KW-0217">Developmental protein</keyword>
<keyword evidence="8" id="KW-0418">Kinase</keyword>
<evidence type="ECO:0000256" key="6">
    <source>
        <dbReference type="ARBA" id="ARBA00022723"/>
    </source>
</evidence>
<sequence>MPSPVASIHQHSAPPTAAATADSRKEKKPSVLETHGYYLGKSIGTGSYATVRVAHSERHDGDVAIKIVSKFSAPADYLKKFLPREIEVVKGLRHPNLIRFLQAIETTHRVYIVMEYAQNGSLLDIIRKDQYIDEPRARKWFRQLTNAVEYCHDRGVVHRDIKCENMLMDLEWNVKLSDFGFAKGVPKPKNGGQVSLSETYCGSYAYASPEILRGIPYQPQHADVWSMGVVLYAMVFGRLPFDDSNYKELLKQVSNKVNFPKDPKVSNSCKSLINKILAPLKSRIRISGIKIDLWYCYDDEAGTSKDRKDSSSMDSDWQERKLSIGSKDLVPPNLITKQQLYAEAKARTGKEADVTEEEVSLKTQDPRDTLTTDTEDKARRYTPSTFKRRTDTKK</sequence>
<feature type="region of interest" description="Disordered" evidence="16">
    <location>
        <begin position="345"/>
        <end position="394"/>
    </location>
</feature>
<evidence type="ECO:0000313" key="18">
    <source>
        <dbReference type="EMBL" id="KAJ8916542.1"/>
    </source>
</evidence>
<dbReference type="InterPro" id="IPR000719">
    <property type="entry name" value="Prot_kinase_dom"/>
</dbReference>
<dbReference type="AlphaFoldDB" id="A0AAV8VRA5"/>
<comment type="cofactor">
    <cofactor evidence="1">
        <name>Mg(2+)</name>
        <dbReference type="ChEBI" id="CHEBI:18420"/>
    </cofactor>
</comment>
<evidence type="ECO:0000256" key="2">
    <source>
        <dbReference type="ARBA" id="ARBA00022473"/>
    </source>
</evidence>
<dbReference type="PANTHER" id="PTHR24346:SF102">
    <property type="entry name" value="TESTIS-SPECIFIC SERINE_THREONINE-PROTEIN KINASE 1"/>
    <property type="match status" value="1"/>
</dbReference>
<dbReference type="InterPro" id="IPR008271">
    <property type="entry name" value="Ser/Thr_kinase_AS"/>
</dbReference>
<dbReference type="InterPro" id="IPR047908">
    <property type="entry name" value="TSSK4_cat"/>
</dbReference>
<dbReference type="CDD" id="cd14162">
    <property type="entry name" value="STKc_TSSK4-like"/>
    <property type="match status" value="1"/>
</dbReference>
<dbReference type="GO" id="GO:0030154">
    <property type="term" value="P:cell differentiation"/>
    <property type="evidence" value="ECO:0007669"/>
    <property type="project" value="UniProtKB-KW"/>
</dbReference>
<evidence type="ECO:0000256" key="13">
    <source>
        <dbReference type="ARBA" id="ARBA00022871"/>
    </source>
</evidence>
<evidence type="ECO:0000256" key="14">
    <source>
        <dbReference type="PROSITE-ProRule" id="PRU10141"/>
    </source>
</evidence>
<keyword evidence="7 14" id="KW-0547">Nucleotide-binding</keyword>
<dbReference type="Gene3D" id="1.10.510.10">
    <property type="entry name" value="Transferase(Phosphotransferase) domain 1"/>
    <property type="match status" value="1"/>
</dbReference>
<evidence type="ECO:0000256" key="9">
    <source>
        <dbReference type="ARBA" id="ARBA00022782"/>
    </source>
</evidence>
<gene>
    <name evidence="18" type="ORF">NQ315_000184</name>
</gene>
<dbReference type="SMART" id="SM00220">
    <property type="entry name" value="S_TKc"/>
    <property type="match status" value="1"/>
</dbReference>